<evidence type="ECO:0000256" key="4">
    <source>
        <dbReference type="ARBA" id="ARBA00022614"/>
    </source>
</evidence>
<evidence type="ECO:0000256" key="12">
    <source>
        <dbReference type="SAM" id="SignalP"/>
    </source>
</evidence>
<dbReference type="InterPro" id="IPR011009">
    <property type="entry name" value="Kinase-like_dom_sf"/>
</dbReference>
<keyword evidence="15" id="KW-1185">Reference proteome</keyword>
<dbReference type="EMBL" id="CM017324">
    <property type="protein sequence ID" value="KAE8038030.1"/>
    <property type="molecule type" value="Genomic_DNA"/>
</dbReference>
<dbReference type="InterPro" id="IPR032675">
    <property type="entry name" value="LRR_dom_sf"/>
</dbReference>
<evidence type="ECO:0000256" key="7">
    <source>
        <dbReference type="ARBA" id="ARBA00022737"/>
    </source>
</evidence>
<comment type="similarity">
    <text evidence="10">Belongs to the polygalacturonase-inhibiting protein family.</text>
</comment>
<dbReference type="FunFam" id="3.80.10.10:FF:000400">
    <property type="entry name" value="Nuclear pore complex protein NUP107"/>
    <property type="match status" value="1"/>
</dbReference>
<dbReference type="SUPFAM" id="SSF52058">
    <property type="entry name" value="L domain-like"/>
    <property type="match status" value="1"/>
</dbReference>
<feature type="signal peptide" evidence="12">
    <location>
        <begin position="1"/>
        <end position="30"/>
    </location>
</feature>
<evidence type="ECO:0000256" key="2">
    <source>
        <dbReference type="ARBA" id="ARBA00004479"/>
    </source>
</evidence>
<dbReference type="Gene3D" id="3.80.10.10">
    <property type="entry name" value="Ribonuclease Inhibitor"/>
    <property type="match status" value="1"/>
</dbReference>
<dbReference type="GO" id="GO:0004672">
    <property type="term" value="F:protein kinase activity"/>
    <property type="evidence" value="ECO:0007669"/>
    <property type="project" value="InterPro"/>
</dbReference>
<dbReference type="GO" id="GO:0016020">
    <property type="term" value="C:membrane"/>
    <property type="evidence" value="ECO:0007669"/>
    <property type="project" value="UniProtKB-SubCell"/>
</dbReference>
<proteinExistence type="inferred from homology"/>
<dbReference type="OrthoDB" id="2151624at2759"/>
<dbReference type="Pfam" id="PF00560">
    <property type="entry name" value="LRR_1"/>
    <property type="match status" value="2"/>
</dbReference>
<keyword evidence="6 12" id="KW-0732">Signal</keyword>
<evidence type="ECO:0000256" key="3">
    <source>
        <dbReference type="ARBA" id="ARBA00022512"/>
    </source>
</evidence>
<organism evidence="14 15">
    <name type="scientific">Carpinus fangiana</name>
    <dbReference type="NCBI Taxonomy" id="176857"/>
    <lineage>
        <taxon>Eukaryota</taxon>
        <taxon>Viridiplantae</taxon>
        <taxon>Streptophyta</taxon>
        <taxon>Embryophyta</taxon>
        <taxon>Tracheophyta</taxon>
        <taxon>Spermatophyta</taxon>
        <taxon>Magnoliopsida</taxon>
        <taxon>eudicotyledons</taxon>
        <taxon>Gunneridae</taxon>
        <taxon>Pentapetalae</taxon>
        <taxon>rosids</taxon>
        <taxon>fabids</taxon>
        <taxon>Fagales</taxon>
        <taxon>Betulaceae</taxon>
        <taxon>Carpinus</taxon>
    </lineage>
</organism>
<keyword evidence="8 11" id="KW-1133">Transmembrane helix</keyword>
<dbReference type="SUPFAM" id="SSF56112">
    <property type="entry name" value="Protein kinase-like (PK-like)"/>
    <property type="match status" value="1"/>
</dbReference>
<keyword evidence="4" id="KW-0433">Leucine-rich repeat</keyword>
<dbReference type="Pfam" id="PF08263">
    <property type="entry name" value="LRRNT_2"/>
    <property type="match status" value="1"/>
</dbReference>
<dbReference type="EMBL" id="CM017324">
    <property type="protein sequence ID" value="KAE8038031.1"/>
    <property type="molecule type" value="Genomic_DNA"/>
</dbReference>
<protein>
    <recommendedName>
        <fullName evidence="13">Protein kinase domain-containing protein</fullName>
    </recommendedName>
</protein>
<evidence type="ECO:0000256" key="8">
    <source>
        <dbReference type="ARBA" id="ARBA00022989"/>
    </source>
</evidence>
<dbReference type="PROSITE" id="PS50011">
    <property type="entry name" value="PROTEIN_KINASE_DOM"/>
    <property type="match status" value="1"/>
</dbReference>
<dbReference type="InterPro" id="IPR000719">
    <property type="entry name" value="Prot_kinase_dom"/>
</dbReference>
<evidence type="ECO:0000313" key="14">
    <source>
        <dbReference type="EMBL" id="KAE8038031.1"/>
    </source>
</evidence>
<dbReference type="FunFam" id="1.10.510.10:FF:000095">
    <property type="entry name" value="protein STRUBBELIG-RECEPTOR FAMILY 8"/>
    <property type="match status" value="1"/>
</dbReference>
<evidence type="ECO:0000256" key="1">
    <source>
        <dbReference type="ARBA" id="ARBA00004191"/>
    </source>
</evidence>
<dbReference type="InterPro" id="IPR001245">
    <property type="entry name" value="Ser-Thr/Tyr_kinase_cat_dom"/>
</dbReference>
<dbReference type="Pfam" id="PF07714">
    <property type="entry name" value="PK_Tyr_Ser-Thr"/>
    <property type="match status" value="1"/>
</dbReference>
<dbReference type="CDD" id="cd14066">
    <property type="entry name" value="STKc_IRAK"/>
    <property type="match status" value="1"/>
</dbReference>
<dbReference type="PANTHER" id="PTHR48006">
    <property type="entry name" value="LEUCINE-RICH REPEAT-CONTAINING PROTEIN DDB_G0281931-RELATED"/>
    <property type="match status" value="1"/>
</dbReference>
<evidence type="ECO:0000256" key="11">
    <source>
        <dbReference type="SAM" id="Phobius"/>
    </source>
</evidence>
<keyword evidence="3" id="KW-0964">Secreted</keyword>
<dbReference type="GO" id="GO:0005524">
    <property type="term" value="F:ATP binding"/>
    <property type="evidence" value="ECO:0007669"/>
    <property type="project" value="InterPro"/>
</dbReference>
<keyword evidence="3" id="KW-0134">Cell wall</keyword>
<feature type="domain" description="Protein kinase" evidence="13">
    <location>
        <begin position="306"/>
        <end position="591"/>
    </location>
</feature>
<evidence type="ECO:0000259" key="13">
    <source>
        <dbReference type="PROSITE" id="PS50011"/>
    </source>
</evidence>
<dbReference type="InterPro" id="IPR051824">
    <property type="entry name" value="LRR_Rcpt-Like_S/T_Kinase"/>
</dbReference>
<evidence type="ECO:0000256" key="6">
    <source>
        <dbReference type="ARBA" id="ARBA00022729"/>
    </source>
</evidence>
<dbReference type="InterPro" id="IPR001611">
    <property type="entry name" value="Leu-rich_rpt"/>
</dbReference>
<dbReference type="Proteomes" id="UP000327013">
    <property type="component" value="Chromosome 4"/>
</dbReference>
<name>A0A660KQL9_9ROSI</name>
<evidence type="ECO:0000313" key="15">
    <source>
        <dbReference type="Proteomes" id="UP000327013"/>
    </source>
</evidence>
<dbReference type="InterPro" id="IPR013210">
    <property type="entry name" value="LRR_N_plant-typ"/>
</dbReference>
<evidence type="ECO:0000256" key="9">
    <source>
        <dbReference type="ARBA" id="ARBA00023136"/>
    </source>
</evidence>
<feature type="transmembrane region" description="Helical" evidence="11">
    <location>
        <begin position="230"/>
        <end position="255"/>
    </location>
</feature>
<gene>
    <name evidence="14" type="ORF">FH972_010577</name>
</gene>
<dbReference type="Gene3D" id="3.30.200.20">
    <property type="entry name" value="Phosphorylase Kinase, domain 1"/>
    <property type="match status" value="1"/>
</dbReference>
<sequence>MKMAMNCPPLTVVLISVSLWILLSSSLNYGTETDIYCLRKIKDSLEDPYSYLNSSWDFNNNTEGFICKFTGIDCWHPDENRVLNIRLSDMGLKGQFPPSIVNCSSLTGLDLSSNKLYGNIPQHISEIIPFVTTLDLSSNNFSGEIPPSLSNCTYLNSLKLDHNRLTGHIPLELGLLGRIKIFSVANNQLTGQIPTFQNSSIQADSFANNLGLCGKPLDACQAAAKKSHTAVIVGAAVAGVTFAAIGVAIFMMFFLRRVVVKKKEEDPEGNKWAKSLKGVKGIKVSMFEKSVTKMKFNDLMKATNNFNKDSIIGSGRTGTMYKAVLDDGTSLMVKRLQESQHSEKEFLSEMSTLGSVKHRNLVPLLGFCVAKKERLLVYRNMPNGTLHDQLHLVNNGVKVMDWPLRLKIGIGAARGLAWLHHTCNPRIIHRNISSKCILLDADFEPKISDFGLARLMNPIDTHLSTFVNGEFGDLGYVAPEYARTLVATPKGDVFSFGTVLLELVTGERPTHVAKAPENFRGSLVEWITELSSNSELRDAIDQSLVGTGVDGELFQFLKIARNCVVSTPKERPTMFEVYQLLRAIGERYNFTIEDEMVMPSDSGDADYLEELIVAREVNQNY</sequence>
<accession>A0A660KQL9</accession>
<dbReference type="FunFam" id="3.30.200.20:FF:000428">
    <property type="entry name" value="Inactive LRR receptor-like serine/threonine-protein kinase BIR2"/>
    <property type="match status" value="1"/>
</dbReference>
<reference evidence="14 15" key="1">
    <citation type="submission" date="2019-06" db="EMBL/GenBank/DDBJ databases">
        <title>A chromosomal-level reference genome of Carpinus fangiana (Coryloideae, Betulaceae).</title>
        <authorList>
            <person name="Yang X."/>
            <person name="Wang Z."/>
            <person name="Zhang L."/>
            <person name="Hao G."/>
            <person name="Liu J."/>
            <person name="Yang Y."/>
        </authorList>
    </citation>
    <scope>NUCLEOTIDE SEQUENCE [LARGE SCALE GENOMIC DNA]</scope>
    <source>
        <strain evidence="14">Cfa_2016G</strain>
        <tissue evidence="14">Leaf</tissue>
    </source>
</reference>
<dbReference type="AlphaFoldDB" id="A0A660KQL9"/>
<feature type="chain" id="PRO_5033515111" description="Protein kinase domain-containing protein" evidence="12">
    <location>
        <begin position="31"/>
        <end position="621"/>
    </location>
</feature>
<dbReference type="Gene3D" id="1.10.510.10">
    <property type="entry name" value="Transferase(Phosphotransferase) domain 1"/>
    <property type="match status" value="1"/>
</dbReference>
<evidence type="ECO:0000256" key="5">
    <source>
        <dbReference type="ARBA" id="ARBA00022692"/>
    </source>
</evidence>
<evidence type="ECO:0000256" key="10">
    <source>
        <dbReference type="ARBA" id="ARBA00038043"/>
    </source>
</evidence>
<keyword evidence="9 11" id="KW-0472">Membrane</keyword>
<dbReference type="PANTHER" id="PTHR48006:SF88">
    <property type="entry name" value="LRR RECEPTOR-LIKE KINASE FAMILY PROTEIN"/>
    <property type="match status" value="1"/>
</dbReference>
<keyword evidence="7" id="KW-0677">Repeat</keyword>
<comment type="subcellular location">
    <subcellularLocation>
        <location evidence="2">Membrane</location>
        <topology evidence="2">Single-pass type I membrane protein</topology>
    </subcellularLocation>
    <subcellularLocation>
        <location evidence="1">Secreted</location>
        <location evidence="1">Cell wall</location>
    </subcellularLocation>
</comment>
<keyword evidence="5 11" id="KW-0812">Transmembrane</keyword>